<dbReference type="EMBL" id="JASCZI010061557">
    <property type="protein sequence ID" value="MED6138999.1"/>
    <property type="molecule type" value="Genomic_DNA"/>
</dbReference>
<comment type="caution">
    <text evidence="1">The sequence shown here is derived from an EMBL/GenBank/DDBJ whole genome shotgun (WGS) entry which is preliminary data.</text>
</comment>
<reference evidence="1 2" key="1">
    <citation type="journal article" date="2023" name="Plants (Basel)">
        <title>Bridging the Gap: Combining Genomics and Transcriptomics Approaches to Understand Stylosanthes scabra, an Orphan Legume from the Brazilian Caatinga.</title>
        <authorList>
            <person name="Ferreira-Neto J.R.C."/>
            <person name="da Silva M.D."/>
            <person name="Binneck E."/>
            <person name="de Melo N.F."/>
            <person name="da Silva R.H."/>
            <person name="de Melo A.L.T.M."/>
            <person name="Pandolfi V."/>
            <person name="Bustamante F.O."/>
            <person name="Brasileiro-Vidal A.C."/>
            <person name="Benko-Iseppon A.M."/>
        </authorList>
    </citation>
    <scope>NUCLEOTIDE SEQUENCE [LARGE SCALE GENOMIC DNA]</scope>
    <source>
        <tissue evidence="1">Leaves</tissue>
    </source>
</reference>
<organism evidence="1 2">
    <name type="scientific">Stylosanthes scabra</name>
    <dbReference type="NCBI Taxonomy" id="79078"/>
    <lineage>
        <taxon>Eukaryota</taxon>
        <taxon>Viridiplantae</taxon>
        <taxon>Streptophyta</taxon>
        <taxon>Embryophyta</taxon>
        <taxon>Tracheophyta</taxon>
        <taxon>Spermatophyta</taxon>
        <taxon>Magnoliopsida</taxon>
        <taxon>eudicotyledons</taxon>
        <taxon>Gunneridae</taxon>
        <taxon>Pentapetalae</taxon>
        <taxon>rosids</taxon>
        <taxon>fabids</taxon>
        <taxon>Fabales</taxon>
        <taxon>Fabaceae</taxon>
        <taxon>Papilionoideae</taxon>
        <taxon>50 kb inversion clade</taxon>
        <taxon>dalbergioids sensu lato</taxon>
        <taxon>Dalbergieae</taxon>
        <taxon>Pterocarpus clade</taxon>
        <taxon>Stylosanthes</taxon>
    </lineage>
</organism>
<sequence>MNVHYKNPPPITSSRDLHRRTVSSPLFADHQLAFVDSRFYIHHSCRRYTGNGSFRSSTVSFSERCALLAADLPTLLQAGAEGRKISSTNDPLNLALQPLAIANPPFPPSSFNNLVTLQAPSLT</sequence>
<gene>
    <name evidence="1" type="ORF">PIB30_079792</name>
</gene>
<dbReference type="Proteomes" id="UP001341840">
    <property type="component" value="Unassembled WGS sequence"/>
</dbReference>
<evidence type="ECO:0000313" key="1">
    <source>
        <dbReference type="EMBL" id="MED6138999.1"/>
    </source>
</evidence>
<protein>
    <submittedName>
        <fullName evidence="1">Uncharacterized protein</fullName>
    </submittedName>
</protein>
<keyword evidence="2" id="KW-1185">Reference proteome</keyword>
<name>A0ABU6SRC5_9FABA</name>
<evidence type="ECO:0000313" key="2">
    <source>
        <dbReference type="Proteomes" id="UP001341840"/>
    </source>
</evidence>
<proteinExistence type="predicted"/>
<accession>A0ABU6SRC5</accession>